<dbReference type="InterPro" id="IPR012999">
    <property type="entry name" value="Pyr_OxRdtase_I_AS"/>
</dbReference>
<dbReference type="GO" id="GO:0004791">
    <property type="term" value="F:thioredoxin-disulfide reductase (NADPH) activity"/>
    <property type="evidence" value="ECO:0007669"/>
    <property type="project" value="UniProtKB-EC"/>
</dbReference>
<evidence type="ECO:0000256" key="6">
    <source>
        <dbReference type="ARBA" id="ARBA00022827"/>
    </source>
</evidence>
<dbReference type="InterPro" id="IPR006338">
    <property type="entry name" value="Thioredoxin/glutathione_Rdtase"/>
</dbReference>
<dbReference type="Pfam" id="PF02852">
    <property type="entry name" value="Pyr_redox_dim"/>
    <property type="match status" value="1"/>
</dbReference>
<dbReference type="SUPFAM" id="SSF51905">
    <property type="entry name" value="FAD/NAD(P)-binding domain"/>
    <property type="match status" value="1"/>
</dbReference>
<evidence type="ECO:0000313" key="16">
    <source>
        <dbReference type="Proteomes" id="UP000241890"/>
    </source>
</evidence>
<evidence type="ECO:0000256" key="10">
    <source>
        <dbReference type="ARBA" id="ARBA00023284"/>
    </source>
</evidence>
<evidence type="ECO:0000256" key="5">
    <source>
        <dbReference type="ARBA" id="ARBA00022630"/>
    </source>
</evidence>
<proteinExistence type="inferred from homology"/>
<organism evidence="15 16">
    <name type="scientific">Hondaea fermentalgiana</name>
    <dbReference type="NCBI Taxonomy" id="2315210"/>
    <lineage>
        <taxon>Eukaryota</taxon>
        <taxon>Sar</taxon>
        <taxon>Stramenopiles</taxon>
        <taxon>Bigyra</taxon>
        <taxon>Labyrinthulomycetes</taxon>
        <taxon>Thraustochytrida</taxon>
        <taxon>Thraustochytriidae</taxon>
        <taxon>Hondaea</taxon>
    </lineage>
</organism>
<dbReference type="GO" id="GO:0050660">
    <property type="term" value="F:flavin adenine dinucleotide binding"/>
    <property type="evidence" value="ECO:0007669"/>
    <property type="project" value="InterPro"/>
</dbReference>
<dbReference type="PANTHER" id="PTHR42737">
    <property type="entry name" value="GLUTATHIONE REDUCTASE"/>
    <property type="match status" value="1"/>
</dbReference>
<dbReference type="NCBIfam" id="TIGR01438">
    <property type="entry name" value="TGR"/>
    <property type="match status" value="1"/>
</dbReference>
<dbReference type="FunFam" id="3.50.50.60:FF:000190">
    <property type="entry name" value="Thioredoxin reductase"/>
    <property type="match status" value="1"/>
</dbReference>
<dbReference type="InterPro" id="IPR023753">
    <property type="entry name" value="FAD/NAD-binding_dom"/>
</dbReference>
<dbReference type="Proteomes" id="UP000241890">
    <property type="component" value="Unassembled WGS sequence"/>
</dbReference>
<dbReference type="GO" id="GO:0006749">
    <property type="term" value="P:glutathione metabolic process"/>
    <property type="evidence" value="ECO:0007669"/>
    <property type="project" value="TreeGrafter"/>
</dbReference>
<dbReference type="PANTHER" id="PTHR42737:SF2">
    <property type="entry name" value="GLUTATHIONE REDUCTASE"/>
    <property type="match status" value="1"/>
</dbReference>
<evidence type="ECO:0000259" key="14">
    <source>
        <dbReference type="Pfam" id="PF07992"/>
    </source>
</evidence>
<dbReference type="PRINTS" id="PR00368">
    <property type="entry name" value="FADPNR"/>
</dbReference>
<evidence type="ECO:0000313" key="15">
    <source>
        <dbReference type="EMBL" id="GBG24854.1"/>
    </source>
</evidence>
<accession>A0A2R5GAY9</accession>
<feature type="domain" description="FAD/NAD(P)-binding" evidence="14">
    <location>
        <begin position="134"/>
        <end position="456"/>
    </location>
</feature>
<dbReference type="Gene3D" id="3.50.50.60">
    <property type="entry name" value="FAD/NAD(P)-binding domain"/>
    <property type="match status" value="2"/>
</dbReference>
<keyword evidence="8 12" id="KW-0560">Oxidoreductase</keyword>
<evidence type="ECO:0000256" key="7">
    <source>
        <dbReference type="ARBA" id="ARBA00022857"/>
    </source>
</evidence>
<evidence type="ECO:0000256" key="2">
    <source>
        <dbReference type="ARBA" id="ARBA00007532"/>
    </source>
</evidence>
<dbReference type="EMBL" id="BEYU01000009">
    <property type="protein sequence ID" value="GBG24854.1"/>
    <property type="molecule type" value="Genomic_DNA"/>
</dbReference>
<feature type="domain" description="Pyridine nucleotide-disulphide oxidoreductase dimerisation" evidence="13">
    <location>
        <begin position="478"/>
        <end position="588"/>
    </location>
</feature>
<dbReference type="InterPro" id="IPR016156">
    <property type="entry name" value="FAD/NAD-linked_Rdtase_dimer_sf"/>
</dbReference>
<comment type="cofactor">
    <cofactor evidence="1">
        <name>FAD</name>
        <dbReference type="ChEBI" id="CHEBI:57692"/>
    </cofactor>
</comment>
<gene>
    <name evidence="15" type="ORF">FCC1311_010722</name>
</gene>
<dbReference type="PROSITE" id="PS00076">
    <property type="entry name" value="PYRIDINE_REDOX_1"/>
    <property type="match status" value="1"/>
</dbReference>
<name>A0A2R5GAY9_9STRA</name>
<keyword evidence="10 12" id="KW-0676">Redox-active center</keyword>
<dbReference type="InParanoid" id="A0A2R5GAY9"/>
<evidence type="ECO:0000259" key="13">
    <source>
        <dbReference type="Pfam" id="PF02852"/>
    </source>
</evidence>
<dbReference type="Gene3D" id="3.30.390.30">
    <property type="match status" value="1"/>
</dbReference>
<keyword evidence="9" id="KW-1015">Disulfide bond</keyword>
<keyword evidence="16" id="KW-1185">Reference proteome</keyword>
<dbReference type="SUPFAM" id="SSF55424">
    <property type="entry name" value="FAD/NAD-linked reductases, dimerisation (C-terminal) domain"/>
    <property type="match status" value="1"/>
</dbReference>
<dbReference type="GO" id="GO:0045454">
    <property type="term" value="P:cell redox homeostasis"/>
    <property type="evidence" value="ECO:0007669"/>
    <property type="project" value="InterPro"/>
</dbReference>
<dbReference type="GO" id="GO:0004362">
    <property type="term" value="F:glutathione-disulfide reductase (NADPH) activity"/>
    <property type="evidence" value="ECO:0007669"/>
    <property type="project" value="TreeGrafter"/>
</dbReference>
<dbReference type="FunCoup" id="A0A2R5GAY9">
    <property type="interactions" value="170"/>
</dbReference>
<dbReference type="InterPro" id="IPR036188">
    <property type="entry name" value="FAD/NAD-bd_sf"/>
</dbReference>
<dbReference type="GO" id="GO:0005829">
    <property type="term" value="C:cytosol"/>
    <property type="evidence" value="ECO:0007669"/>
    <property type="project" value="TreeGrafter"/>
</dbReference>
<evidence type="ECO:0000256" key="12">
    <source>
        <dbReference type="RuleBase" id="RU003691"/>
    </source>
</evidence>
<evidence type="ECO:0000256" key="11">
    <source>
        <dbReference type="ARBA" id="ARBA00053237"/>
    </source>
</evidence>
<dbReference type="GO" id="GO:0034599">
    <property type="term" value="P:cellular response to oxidative stress"/>
    <property type="evidence" value="ECO:0007669"/>
    <property type="project" value="TreeGrafter"/>
</dbReference>
<dbReference type="OrthoDB" id="5956163at2759"/>
<evidence type="ECO:0000256" key="1">
    <source>
        <dbReference type="ARBA" id="ARBA00001974"/>
    </source>
</evidence>
<evidence type="ECO:0000256" key="9">
    <source>
        <dbReference type="ARBA" id="ARBA00023157"/>
    </source>
</evidence>
<sequence>MPRVKVSVAGDTSCSFFQRAANVAASLELLFPDQVETEIIELESRKAYKAWLPKALEKLKGGEDHTSSPIAYVDDSEYIGGCDDFLEYARTQFGGGAAGPRNGHGVGNNGSRSKVVASAKLSIDAESKSGEFDYDLVIIGGGSGGLAASKEASELGAKVALLDFVVPSPHGTKWGLGGTCVNVGCIPKKLFHHAALTGEFMQDAPDFGWDVQVGAHNWEKLVDNVRNYIKSLNFGYKVQLREKGVKYLNKLGSLIDAHTVKTVDKKGKEETISAQRIIIAVGGRPRPLDCEGGELAISSDDMFYLDSAPGKTLVVGASYVALECASFLTGFGYDTSVMVRSILLRGFDQQMADKVGEAMEKLGTKFIRGAVPRKLEKTDDGRIRVHWDEGSDVFDTVLAAVGRLADTSKLGLENVGLKTNHVGKIKATHSQTEVPSIFAIGDCVEGMLELTPVAIELGRNLAQRMFVGREDPVDLRSIPTAVFAGLEYGCVGLSEDAAREEYGDDAIEVYHTHFTPLQWTVPHHREYNVCYTKVVVLKDDDERVLGMHLLSPEAGEVIQAYGISLKYGMTFEDLRELVGIHPTIGEELCLLTEPKSSGKDAIKSGC</sequence>
<dbReference type="AlphaFoldDB" id="A0A2R5GAY9"/>
<dbReference type="EC" id="1.8.1.9" evidence="3"/>
<comment type="caution">
    <text evidence="15">The sequence shown here is derived from an EMBL/GenBank/DDBJ whole genome shotgun (WGS) entry which is preliminary data.</text>
</comment>
<evidence type="ECO:0000256" key="8">
    <source>
        <dbReference type="ARBA" id="ARBA00023002"/>
    </source>
</evidence>
<comment type="similarity">
    <text evidence="2 12">Belongs to the class-I pyridine nucleotide-disulfide oxidoreductase family.</text>
</comment>
<comment type="function">
    <text evidence="11">Catalyzes the transfer of electrons from NADPH to thioredoxins TRX1, TRX2 and TRX3, which in turn act as reductants of disulfide containing proteins. Able to reduce nitroglutathione (GSNO), a compound involved in the transport of nitric oxide (NO); however, TRX1 is more efficient in reducing GSNO. Has no catalytic activity towards oxidized glutathione (GSSG).</text>
</comment>
<dbReference type="GO" id="GO:0005739">
    <property type="term" value="C:mitochondrion"/>
    <property type="evidence" value="ECO:0007669"/>
    <property type="project" value="TreeGrafter"/>
</dbReference>
<dbReference type="InterPro" id="IPR004099">
    <property type="entry name" value="Pyr_nucl-diS_OxRdtase_dimer"/>
</dbReference>
<evidence type="ECO:0000256" key="4">
    <source>
        <dbReference type="ARBA" id="ARBA00018719"/>
    </source>
</evidence>
<protein>
    <recommendedName>
        <fullName evidence="4">Thioredoxin reductase</fullName>
        <ecNumber evidence="3">1.8.1.9</ecNumber>
    </recommendedName>
</protein>
<evidence type="ECO:0000256" key="3">
    <source>
        <dbReference type="ARBA" id="ARBA00012610"/>
    </source>
</evidence>
<dbReference type="InterPro" id="IPR046952">
    <property type="entry name" value="GSHR/TRXR-like"/>
</dbReference>
<dbReference type="Pfam" id="PF07992">
    <property type="entry name" value="Pyr_redox_2"/>
    <property type="match status" value="1"/>
</dbReference>
<keyword evidence="6 12" id="KW-0274">FAD</keyword>
<keyword evidence="7" id="KW-0521">NADP</keyword>
<dbReference type="PRINTS" id="PR00411">
    <property type="entry name" value="PNDRDTASEI"/>
</dbReference>
<reference evidence="15 16" key="1">
    <citation type="submission" date="2017-12" db="EMBL/GenBank/DDBJ databases">
        <title>Sequencing, de novo assembly and annotation of complete genome of a new Thraustochytrid species, strain FCC1311.</title>
        <authorList>
            <person name="Sedici K."/>
            <person name="Godart F."/>
            <person name="Aiese Cigliano R."/>
            <person name="Sanseverino W."/>
            <person name="Barakat M."/>
            <person name="Ortet P."/>
            <person name="Marechal E."/>
            <person name="Cagnac O."/>
            <person name="Amato A."/>
        </authorList>
    </citation>
    <scope>NUCLEOTIDE SEQUENCE [LARGE SCALE GENOMIC DNA]</scope>
</reference>
<keyword evidence="5 12" id="KW-0285">Flavoprotein</keyword>